<feature type="compositionally biased region" description="Basic and acidic residues" evidence="1">
    <location>
        <begin position="103"/>
        <end position="116"/>
    </location>
</feature>
<sequence length="128" mass="13825">MDGGRKGRGWLVALSPIPTAAGLHLPTASLSPPSPPATRARPPPSRHPGRTAPPTGRRHHHAAPTSPLHLLPRALSRQGAAELRQTAATPSRVAFARPWCSAQKEEMEMRPRERGKEKRKRKGVGPTV</sequence>
<keyword evidence="4" id="KW-1185">Reference proteome</keyword>
<dbReference type="EnsemblPlants" id="ORUFI09G06300.1">
    <property type="protein sequence ID" value="ORUFI09G06300.1"/>
    <property type="gene ID" value="ORUFI09G06300"/>
</dbReference>
<feature type="signal peptide" evidence="2">
    <location>
        <begin position="1"/>
        <end position="22"/>
    </location>
</feature>
<keyword evidence="2" id="KW-0732">Signal</keyword>
<organism evidence="3 4">
    <name type="scientific">Oryza rufipogon</name>
    <name type="common">Brownbeard rice</name>
    <name type="synonym">Asian wild rice</name>
    <dbReference type="NCBI Taxonomy" id="4529"/>
    <lineage>
        <taxon>Eukaryota</taxon>
        <taxon>Viridiplantae</taxon>
        <taxon>Streptophyta</taxon>
        <taxon>Embryophyta</taxon>
        <taxon>Tracheophyta</taxon>
        <taxon>Spermatophyta</taxon>
        <taxon>Magnoliopsida</taxon>
        <taxon>Liliopsida</taxon>
        <taxon>Poales</taxon>
        <taxon>Poaceae</taxon>
        <taxon>BOP clade</taxon>
        <taxon>Oryzoideae</taxon>
        <taxon>Oryzeae</taxon>
        <taxon>Oryzinae</taxon>
        <taxon>Oryza</taxon>
    </lineage>
</organism>
<evidence type="ECO:0000256" key="2">
    <source>
        <dbReference type="SAM" id="SignalP"/>
    </source>
</evidence>
<feature type="chain" id="PRO_5002371796" evidence="2">
    <location>
        <begin position="23"/>
        <end position="128"/>
    </location>
</feature>
<feature type="region of interest" description="Disordered" evidence="1">
    <location>
        <begin position="22"/>
        <end position="72"/>
    </location>
</feature>
<evidence type="ECO:0000313" key="4">
    <source>
        <dbReference type="Proteomes" id="UP000008022"/>
    </source>
</evidence>
<accession>A0A0E0QPT5</accession>
<dbReference type="Proteomes" id="UP000008022">
    <property type="component" value="Unassembled WGS sequence"/>
</dbReference>
<name>A0A0E0QPT5_ORYRU</name>
<feature type="region of interest" description="Disordered" evidence="1">
    <location>
        <begin position="100"/>
        <end position="128"/>
    </location>
</feature>
<protein>
    <submittedName>
        <fullName evidence="3">Uncharacterized protein</fullName>
    </submittedName>
</protein>
<reference evidence="4" key="1">
    <citation type="submission" date="2013-06" db="EMBL/GenBank/DDBJ databases">
        <authorList>
            <person name="Zhao Q."/>
        </authorList>
    </citation>
    <scope>NUCLEOTIDE SEQUENCE</scope>
    <source>
        <strain evidence="4">cv. W1943</strain>
    </source>
</reference>
<evidence type="ECO:0000313" key="3">
    <source>
        <dbReference type="EnsemblPlants" id="ORUFI09G06300.1"/>
    </source>
</evidence>
<dbReference type="Gramene" id="ORUFI09G06300.1">
    <property type="protein sequence ID" value="ORUFI09G06300.1"/>
    <property type="gene ID" value="ORUFI09G06300"/>
</dbReference>
<proteinExistence type="predicted"/>
<feature type="compositionally biased region" description="Pro residues" evidence="1">
    <location>
        <begin position="32"/>
        <end position="46"/>
    </location>
</feature>
<dbReference type="AlphaFoldDB" id="A0A0E0QPT5"/>
<dbReference type="HOGENOM" id="CLU_1963220_0_0_1"/>
<evidence type="ECO:0000256" key="1">
    <source>
        <dbReference type="SAM" id="MobiDB-lite"/>
    </source>
</evidence>
<reference evidence="3" key="2">
    <citation type="submission" date="2015-06" db="UniProtKB">
        <authorList>
            <consortium name="EnsemblPlants"/>
        </authorList>
    </citation>
    <scope>IDENTIFICATION</scope>
</reference>
<feature type="compositionally biased region" description="Basic residues" evidence="1">
    <location>
        <begin position="117"/>
        <end position="128"/>
    </location>
</feature>